<dbReference type="InterPro" id="IPR028356">
    <property type="entry name" value="UDPglc_DH_euk"/>
</dbReference>
<proteinExistence type="evidence at transcript level"/>
<dbReference type="InterPro" id="IPR001732">
    <property type="entry name" value="UDP-Glc/GDP-Man_DH_N"/>
</dbReference>
<dbReference type="Gene3D" id="3.40.50.720">
    <property type="entry name" value="NAD(P)-binding Rossmann-like Domain"/>
    <property type="match status" value="1"/>
</dbReference>
<comment type="catalytic activity">
    <reaction evidence="1">
        <text>UDP-alpha-D-glucose + 2 NAD(+) + H2O = UDP-alpha-D-glucuronate + 2 NADH + 3 H(+)</text>
        <dbReference type="Rhea" id="RHEA:23596"/>
        <dbReference type="ChEBI" id="CHEBI:15377"/>
        <dbReference type="ChEBI" id="CHEBI:15378"/>
        <dbReference type="ChEBI" id="CHEBI:57540"/>
        <dbReference type="ChEBI" id="CHEBI:57945"/>
        <dbReference type="ChEBI" id="CHEBI:58052"/>
        <dbReference type="ChEBI" id="CHEBI:58885"/>
        <dbReference type="EC" id="1.1.1.22"/>
    </reaction>
</comment>
<evidence type="ECO:0000313" key="3">
    <source>
        <dbReference type="EMBL" id="BAJ98809.1"/>
    </source>
</evidence>
<dbReference type="Pfam" id="PF03721">
    <property type="entry name" value="UDPG_MGDP_dh_N"/>
    <property type="match status" value="1"/>
</dbReference>
<dbReference type="GO" id="GO:0003979">
    <property type="term" value="F:UDP-glucose 6-dehydrogenase activity"/>
    <property type="evidence" value="ECO:0007669"/>
    <property type="project" value="UniProtKB-EC"/>
</dbReference>
<evidence type="ECO:0000256" key="1">
    <source>
        <dbReference type="ARBA" id="ARBA00047473"/>
    </source>
</evidence>
<dbReference type="PANTHER" id="PTHR11374">
    <property type="entry name" value="UDP-GLUCOSE DEHYDROGENASE/UDP-MANNAC DEHYDROGENASE"/>
    <property type="match status" value="1"/>
</dbReference>
<dbReference type="EMBL" id="AK367606">
    <property type="protein sequence ID" value="BAJ98809.1"/>
    <property type="molecule type" value="mRNA"/>
</dbReference>
<feature type="domain" description="UDP-glucose/GDP-mannose dehydrogenase N-terminal" evidence="2">
    <location>
        <begin position="11"/>
        <end position="194"/>
    </location>
</feature>
<reference evidence="3" key="1">
    <citation type="journal article" date="2011" name="Plant Physiol.">
        <title>Comprehensive sequence analysis of 24,783 barley full-length cDNAs derived from 12 clone libraries.</title>
        <authorList>
            <person name="Matsumoto T."/>
            <person name="Tanaka T."/>
            <person name="Sakai H."/>
            <person name="Amano N."/>
            <person name="Kanamori H."/>
            <person name="Kurita K."/>
            <person name="Kikuta A."/>
            <person name="Kamiya K."/>
            <person name="Yamamoto M."/>
            <person name="Ikawa H."/>
            <person name="Fujii N."/>
            <person name="Hori K."/>
            <person name="Itoh T."/>
            <person name="Sato K."/>
        </authorList>
    </citation>
    <scope>NUCLEOTIDE SEQUENCE</scope>
    <source>
        <tissue evidence="3">Shoot and root</tissue>
    </source>
</reference>
<dbReference type="AlphaFoldDB" id="F2DUN8"/>
<accession>F2DUN8</accession>
<name>F2DUN8_HORVV</name>
<dbReference type="GO" id="GO:0051287">
    <property type="term" value="F:NAD binding"/>
    <property type="evidence" value="ECO:0007669"/>
    <property type="project" value="InterPro"/>
</dbReference>
<organism evidence="3">
    <name type="scientific">Hordeum vulgare subsp. vulgare</name>
    <name type="common">Domesticated barley</name>
    <dbReference type="NCBI Taxonomy" id="112509"/>
    <lineage>
        <taxon>Eukaryota</taxon>
        <taxon>Viridiplantae</taxon>
        <taxon>Streptophyta</taxon>
        <taxon>Embryophyta</taxon>
        <taxon>Tracheophyta</taxon>
        <taxon>Spermatophyta</taxon>
        <taxon>Magnoliopsida</taxon>
        <taxon>Liliopsida</taxon>
        <taxon>Poales</taxon>
        <taxon>Poaceae</taxon>
        <taxon>BOP clade</taxon>
        <taxon>Pooideae</taxon>
        <taxon>Triticodae</taxon>
        <taxon>Triticeae</taxon>
        <taxon>Hordeinae</taxon>
        <taxon>Hordeum</taxon>
    </lineage>
</organism>
<dbReference type="InterPro" id="IPR036291">
    <property type="entry name" value="NAD(P)-bd_dom_sf"/>
</dbReference>
<sequence>MQEETKPQTYKVTCFGAGFVGIPTSTVLALHNPHLQFQVYDISSPRIKQCQLNQPPIFEPGLEKLMCKTNGVNLSFTDSLEEALSNASVIFLALPTPTKNFGEQKGKAYDLSYTENAIRSLVKYYNEHPMLNNVILVEKSTVPIGTARMITSIIEAVSVRENVHKYVVTSNPEFLAEGTAVRDLLKPDRVIIGAR</sequence>
<evidence type="ECO:0000259" key="2">
    <source>
        <dbReference type="Pfam" id="PF03721"/>
    </source>
</evidence>
<dbReference type="SUPFAM" id="SSF51735">
    <property type="entry name" value="NAD(P)-binding Rossmann-fold domains"/>
    <property type="match status" value="1"/>
</dbReference>
<dbReference type="PANTHER" id="PTHR11374:SF3">
    <property type="entry name" value="UDP-GLUCOSE 6-DEHYDROGENASE"/>
    <property type="match status" value="1"/>
</dbReference>
<protein>
    <submittedName>
        <fullName evidence="3">Predicted protein</fullName>
    </submittedName>
</protein>